<evidence type="ECO:0000313" key="1">
    <source>
        <dbReference type="EMBL" id="SMY33601.1"/>
    </source>
</evidence>
<sequence length="47" mass="5146">MGVIFFPFYQAYPTVVTLPTTPACAQTLSFPTVNAREGDRESIHSAL</sequence>
<dbReference type="EMBL" id="FYAK01000002">
    <property type="protein sequence ID" value="SMY33601.1"/>
    <property type="molecule type" value="Genomic_DNA"/>
</dbReference>
<proteinExistence type="predicted"/>
<name>A0A1Y6MEF1_9GAMM</name>
<organism evidence="1 2">
    <name type="scientific">Photobacterium malacitanum</name>
    <dbReference type="NCBI Taxonomy" id="2204294"/>
    <lineage>
        <taxon>Bacteria</taxon>
        <taxon>Pseudomonadati</taxon>
        <taxon>Pseudomonadota</taxon>
        <taxon>Gammaproteobacteria</taxon>
        <taxon>Vibrionales</taxon>
        <taxon>Vibrionaceae</taxon>
        <taxon>Photobacterium</taxon>
    </lineage>
</organism>
<gene>
    <name evidence="1" type="ORF">PMAL9190_01060</name>
</gene>
<dbReference type="Proteomes" id="UP000195963">
    <property type="component" value="Unassembled WGS sequence"/>
</dbReference>
<evidence type="ECO:0000313" key="2">
    <source>
        <dbReference type="Proteomes" id="UP000195963"/>
    </source>
</evidence>
<protein>
    <submittedName>
        <fullName evidence="1">Uncharacterized protein</fullName>
    </submittedName>
</protein>
<keyword evidence="2" id="KW-1185">Reference proteome</keyword>
<reference evidence="2" key="1">
    <citation type="submission" date="2017-06" db="EMBL/GenBank/DDBJ databases">
        <authorList>
            <person name="Rodrigo-Torres L."/>
            <person name="Arahal R.D."/>
            <person name="Lucena T."/>
        </authorList>
    </citation>
    <scope>NUCLEOTIDE SEQUENCE [LARGE SCALE GENOMIC DNA]</scope>
    <source>
        <strain evidence="2">CECT 9190</strain>
    </source>
</reference>
<accession>A0A1Y6MEF1</accession>
<dbReference type="AlphaFoldDB" id="A0A1Y6MEF1"/>